<name>A0A9W6IM64_9PROT</name>
<dbReference type="AlphaFoldDB" id="A0A9W6IM64"/>
<reference evidence="4" key="1">
    <citation type="journal article" date="2014" name="Int. J. Syst. Evol. Microbiol.">
        <title>Complete genome sequence of Corynebacterium casei LMG S-19264T (=DSM 44701T), isolated from a smear-ripened cheese.</title>
        <authorList>
            <consortium name="US DOE Joint Genome Institute (JGI-PGF)"/>
            <person name="Walter F."/>
            <person name="Albersmeier A."/>
            <person name="Kalinowski J."/>
            <person name="Ruckert C."/>
        </authorList>
    </citation>
    <scope>NUCLEOTIDE SEQUENCE</scope>
    <source>
        <strain evidence="4">VKM B-1513</strain>
    </source>
</reference>
<dbReference type="EMBL" id="BSFE01000005">
    <property type="protein sequence ID" value="GLK52568.1"/>
    <property type="molecule type" value="Genomic_DNA"/>
</dbReference>
<dbReference type="InterPro" id="IPR001509">
    <property type="entry name" value="Epimerase_deHydtase"/>
</dbReference>
<dbReference type="Gene3D" id="3.40.50.720">
    <property type="entry name" value="NAD(P)-binding Rossmann-like Domain"/>
    <property type="match status" value="1"/>
</dbReference>
<proteinExistence type="inferred from homology"/>
<protein>
    <submittedName>
        <fullName evidence="4">NAD-dependent dehydratase</fullName>
    </submittedName>
</protein>
<accession>A0A9W6IM64</accession>
<evidence type="ECO:0000259" key="3">
    <source>
        <dbReference type="Pfam" id="PF01370"/>
    </source>
</evidence>
<evidence type="ECO:0000256" key="2">
    <source>
        <dbReference type="ARBA" id="ARBA00007637"/>
    </source>
</evidence>
<gene>
    <name evidence="4" type="primary">wcaG</name>
    <name evidence="4" type="ORF">GCM10017621_20760</name>
</gene>
<evidence type="ECO:0000256" key="1">
    <source>
        <dbReference type="ARBA" id="ARBA00005125"/>
    </source>
</evidence>
<dbReference type="PANTHER" id="PTHR43000">
    <property type="entry name" value="DTDP-D-GLUCOSE 4,6-DEHYDRATASE-RELATED"/>
    <property type="match status" value="1"/>
</dbReference>
<dbReference type="Gene3D" id="3.90.25.10">
    <property type="entry name" value="UDP-galactose 4-epimerase, domain 1"/>
    <property type="match status" value="1"/>
</dbReference>
<organism evidence="4 5">
    <name type="scientific">Maricaulis virginensis</name>
    <dbReference type="NCBI Taxonomy" id="144022"/>
    <lineage>
        <taxon>Bacteria</taxon>
        <taxon>Pseudomonadati</taxon>
        <taxon>Pseudomonadota</taxon>
        <taxon>Alphaproteobacteria</taxon>
        <taxon>Maricaulales</taxon>
        <taxon>Maricaulaceae</taxon>
        <taxon>Maricaulis</taxon>
    </lineage>
</organism>
<sequence length="404" mass="45453">MKVIVLGGDGFCGWPTALHLSNLGHDVVIVDNLSRRMIDIELEVDSLTPIRPMSERLAAWKEVSGREIRFVNMNVGKDYQELVDLIEAEAPDTIIHFAEQRAAPYSMKSARHKRYTVDNNLNATNDVLAAIVDSGRDIHLVHLGTMGVYGYGTAGMKIPEGYLKVKVETEHGLQDQEILYPANPGSIYHMTKTQDQLFFHFYNKNDKVKITDLHQGIVWGTQTEETKRDERLINRFDYDGDYGTVLNRFLMQAAVGYPMTVHGTGGQTRAFIHIQDTVRCVQLAVENPPQHGEKVRIMNQMTETHRVRDLAKMIADLAGAEMQLVPNPRNEADENELHVENDTFLRMGLKPTTLADGLMEEVTDIARKYADRCDRTKIPCISYWGKGREEAAEGAKPAAETAAE</sequence>
<reference evidence="4" key="2">
    <citation type="submission" date="2023-01" db="EMBL/GenBank/DDBJ databases">
        <authorList>
            <person name="Sun Q."/>
            <person name="Evtushenko L."/>
        </authorList>
    </citation>
    <scope>NUCLEOTIDE SEQUENCE</scope>
    <source>
        <strain evidence="4">VKM B-1513</strain>
    </source>
</reference>
<comment type="pathway">
    <text evidence="1">Bacterial outer membrane biogenesis; LPS O-antigen biosynthesis.</text>
</comment>
<dbReference type="Pfam" id="PF01370">
    <property type="entry name" value="Epimerase"/>
    <property type="match status" value="1"/>
</dbReference>
<dbReference type="RefSeq" id="WP_271186935.1">
    <property type="nucleotide sequence ID" value="NZ_BSFE01000005.1"/>
</dbReference>
<dbReference type="InterPro" id="IPR036291">
    <property type="entry name" value="NAD(P)-bd_dom_sf"/>
</dbReference>
<evidence type="ECO:0000313" key="5">
    <source>
        <dbReference type="Proteomes" id="UP001143486"/>
    </source>
</evidence>
<evidence type="ECO:0000313" key="4">
    <source>
        <dbReference type="EMBL" id="GLK52568.1"/>
    </source>
</evidence>
<keyword evidence="5" id="KW-1185">Reference proteome</keyword>
<feature type="domain" description="NAD-dependent epimerase/dehydratase" evidence="3">
    <location>
        <begin position="3"/>
        <end position="293"/>
    </location>
</feature>
<dbReference type="SUPFAM" id="SSF51735">
    <property type="entry name" value="NAD(P)-binding Rossmann-fold domains"/>
    <property type="match status" value="1"/>
</dbReference>
<comment type="similarity">
    <text evidence="2">Belongs to the NAD(P)-dependent epimerase/dehydratase family.</text>
</comment>
<comment type="caution">
    <text evidence="4">The sequence shown here is derived from an EMBL/GenBank/DDBJ whole genome shotgun (WGS) entry which is preliminary data.</text>
</comment>
<dbReference type="Proteomes" id="UP001143486">
    <property type="component" value="Unassembled WGS sequence"/>
</dbReference>